<dbReference type="RefSeq" id="WP_186851879.1">
    <property type="nucleotide sequence ID" value="NZ_JACOPO010000001.1"/>
</dbReference>
<dbReference type="InterPro" id="IPR043168">
    <property type="entry name" value="DegV_C"/>
</dbReference>
<organism evidence="2 3">
    <name type="scientific">Flintibacter hominis</name>
    <dbReference type="NCBI Taxonomy" id="2763048"/>
    <lineage>
        <taxon>Bacteria</taxon>
        <taxon>Bacillati</taxon>
        <taxon>Bacillota</taxon>
        <taxon>Clostridia</taxon>
        <taxon>Eubacteriales</taxon>
        <taxon>Flintibacter</taxon>
    </lineage>
</organism>
<dbReference type="InterPro" id="IPR050270">
    <property type="entry name" value="DegV_domain_contain"/>
</dbReference>
<dbReference type="SUPFAM" id="SSF82549">
    <property type="entry name" value="DAK1/DegV-like"/>
    <property type="match status" value="1"/>
</dbReference>
<dbReference type="EMBL" id="JACOPO010000001">
    <property type="protein sequence ID" value="MBC5721393.1"/>
    <property type="molecule type" value="Genomic_DNA"/>
</dbReference>
<dbReference type="AlphaFoldDB" id="A0A8J6J7K7"/>
<dbReference type="InterPro" id="IPR003797">
    <property type="entry name" value="DegV"/>
</dbReference>
<keyword evidence="1" id="KW-0446">Lipid-binding</keyword>
<evidence type="ECO:0000256" key="1">
    <source>
        <dbReference type="ARBA" id="ARBA00023121"/>
    </source>
</evidence>
<dbReference type="PANTHER" id="PTHR33434">
    <property type="entry name" value="DEGV DOMAIN-CONTAINING PROTEIN DR_1986-RELATED"/>
    <property type="match status" value="1"/>
</dbReference>
<reference evidence="2" key="1">
    <citation type="submission" date="2020-08" db="EMBL/GenBank/DDBJ databases">
        <title>Genome public.</title>
        <authorList>
            <person name="Liu C."/>
            <person name="Sun Q."/>
        </authorList>
    </citation>
    <scope>NUCLEOTIDE SEQUENCE</scope>
    <source>
        <strain evidence="2">NSJ-23</strain>
    </source>
</reference>
<keyword evidence="3" id="KW-1185">Reference proteome</keyword>
<dbReference type="PANTHER" id="PTHR33434:SF2">
    <property type="entry name" value="FATTY ACID-BINDING PROTEIN TM_1468"/>
    <property type="match status" value="1"/>
</dbReference>
<dbReference type="Pfam" id="PF02645">
    <property type="entry name" value="DegV"/>
    <property type="match status" value="1"/>
</dbReference>
<dbReference type="PROSITE" id="PS51482">
    <property type="entry name" value="DEGV"/>
    <property type="match status" value="1"/>
</dbReference>
<dbReference type="GO" id="GO:0008289">
    <property type="term" value="F:lipid binding"/>
    <property type="evidence" value="ECO:0007669"/>
    <property type="project" value="UniProtKB-KW"/>
</dbReference>
<comment type="caution">
    <text evidence="2">The sequence shown here is derived from an EMBL/GenBank/DDBJ whole genome shotgun (WGS) entry which is preliminary data.</text>
</comment>
<dbReference type="Gene3D" id="3.40.50.10170">
    <property type="match status" value="1"/>
</dbReference>
<dbReference type="NCBIfam" id="TIGR00762">
    <property type="entry name" value="DegV"/>
    <property type="match status" value="1"/>
</dbReference>
<evidence type="ECO:0000313" key="3">
    <source>
        <dbReference type="Proteomes" id="UP000628736"/>
    </source>
</evidence>
<gene>
    <name evidence="2" type="ORF">H8S11_00945</name>
</gene>
<accession>A0A8J6J7K7</accession>
<name>A0A8J6J7K7_9FIRM</name>
<sequence length="299" mass="33744">MNFHIVSDSSCDLGRERLQQLGVDMVSYYVALGDEVYYREERDISTHDFYQKMADNPGVFPKTSMPTLEDYLEAFRPQAQAGMPVLCICLNESFSGSAQCARNARTVLLEEYPQARIYVMDSQSATVLQGLLVEEAVVLRDRGSTLEEAIDALEKIRSTGRIFFTTNDLEYLRHGGRIGKAAAATGTLLKVKPLIGYQDRELVSDGIAQGRKKSLQRVRDLFFRYVDRKELDLADYRVATGYGLDREEYDLFTQQIREGLATRGFDMPDFRPYQIGVTIGVHTGPTPIGVGLMRRVVRP</sequence>
<proteinExistence type="predicted"/>
<dbReference type="Proteomes" id="UP000628736">
    <property type="component" value="Unassembled WGS sequence"/>
</dbReference>
<dbReference type="Gene3D" id="3.30.1180.10">
    <property type="match status" value="1"/>
</dbReference>
<protein>
    <submittedName>
        <fullName evidence="2">DegV family protein</fullName>
    </submittedName>
</protein>
<evidence type="ECO:0000313" key="2">
    <source>
        <dbReference type="EMBL" id="MBC5721393.1"/>
    </source>
</evidence>